<dbReference type="RefSeq" id="WP_013488379.1">
    <property type="nucleotide sequence ID" value="NC_014829.1"/>
</dbReference>
<reference evidence="1" key="1">
    <citation type="submission" date="2010-12" db="EMBL/GenBank/DDBJ databases">
        <title>Complete sequence of Bacillus cellulosilyticus DSM 2522.</title>
        <authorList>
            <consortium name="US DOE Joint Genome Institute"/>
            <person name="Lucas S."/>
            <person name="Copeland A."/>
            <person name="Lapidus A."/>
            <person name="Cheng J.-F."/>
            <person name="Bruce D."/>
            <person name="Goodwin L."/>
            <person name="Pitluck S."/>
            <person name="Chertkov O."/>
            <person name="Detter J.C."/>
            <person name="Han C."/>
            <person name="Tapia R."/>
            <person name="Land M."/>
            <person name="Hauser L."/>
            <person name="Jeffries C."/>
            <person name="Kyrpides N."/>
            <person name="Ivanova N."/>
            <person name="Mikhailova N."/>
            <person name="Brumm P."/>
            <person name="Mead D."/>
            <person name="Woyke T."/>
        </authorList>
    </citation>
    <scope>NUCLEOTIDE SEQUENCE [LARGE SCALE GENOMIC DNA]</scope>
    <source>
        <strain evidence="1">DSM 2522</strain>
    </source>
</reference>
<dbReference type="HOGENOM" id="CLU_042007_0_0_9"/>
<keyword evidence="2" id="KW-1185">Reference proteome</keyword>
<gene>
    <name evidence="1" type="ordered locus">Bcell_1780</name>
</gene>
<dbReference type="Pfam" id="PF12982">
    <property type="entry name" value="DUF3866"/>
    <property type="match status" value="1"/>
</dbReference>
<dbReference type="OrthoDB" id="3401376at2"/>
<dbReference type="EMBL" id="CP002394">
    <property type="protein sequence ID" value="ADU30042.1"/>
    <property type="molecule type" value="Genomic_DNA"/>
</dbReference>
<dbReference type="InterPro" id="IPR024479">
    <property type="entry name" value="DUF3866"/>
</dbReference>
<accession>E6TYJ2</accession>
<dbReference type="eggNOG" id="COG3502">
    <property type="taxonomic scope" value="Bacteria"/>
</dbReference>
<dbReference type="Proteomes" id="UP000001401">
    <property type="component" value="Chromosome"/>
</dbReference>
<protein>
    <recommendedName>
        <fullName evidence="3">DUF3866 family protein</fullName>
    </recommendedName>
</protein>
<name>E6TYJ2_EVAC2</name>
<dbReference type="KEGG" id="bco:Bcell_1780"/>
<evidence type="ECO:0008006" key="3">
    <source>
        <dbReference type="Google" id="ProtNLM"/>
    </source>
</evidence>
<proteinExistence type="predicted"/>
<dbReference type="AlphaFoldDB" id="E6TYJ2"/>
<evidence type="ECO:0000313" key="1">
    <source>
        <dbReference type="EMBL" id="ADU30042.1"/>
    </source>
</evidence>
<sequence length="357" mass="39940">MITEEHVQVTAIKEMTEDVLKLETNGGIGRALLYRKLHPDVTTGDWVIINTTATQLNLGTGGWDIVRAVINKTTQESAIKEKHGHIMKNRYLSDQHSVMAVESEESPTHHLFKKKLNLKDQTVFLCELHSMLPIIWYLLKIKSEHKPLAVIFSDEASLPLSMSNHLARLKKEPLFFSITTGQSFGGNKESINVVTSLQYIMEMFADPFILITLGPGVVGTGTHYGFSSISQANWANVVGALGGTPVWIPRLSAVDQRERHQGISHHTMTPLIELTLTNSILPLPKGEYAEKYIRAHIDLLRKYPHIKITTVDEKLLFPLLEIVQRASPFPLTTMGRTIDKDPLFFLGVAAAVCTFLE</sequence>
<evidence type="ECO:0000313" key="2">
    <source>
        <dbReference type="Proteomes" id="UP000001401"/>
    </source>
</evidence>
<organism evidence="1 2">
    <name type="scientific">Evansella cellulosilytica (strain ATCC 21833 / DSM 2522 / FERM P-1141 / JCM 9156 / N-4)</name>
    <name type="common">Bacillus cellulosilyticus</name>
    <dbReference type="NCBI Taxonomy" id="649639"/>
    <lineage>
        <taxon>Bacteria</taxon>
        <taxon>Bacillati</taxon>
        <taxon>Bacillota</taxon>
        <taxon>Bacilli</taxon>
        <taxon>Bacillales</taxon>
        <taxon>Bacillaceae</taxon>
        <taxon>Evansella</taxon>
    </lineage>
</organism>
<dbReference type="STRING" id="649639.Bcell_1780"/>